<feature type="domain" description="GGDEF" evidence="1">
    <location>
        <begin position="350"/>
        <end position="472"/>
    </location>
</feature>
<dbReference type="PANTHER" id="PTHR46663:SF2">
    <property type="entry name" value="GGDEF DOMAIN-CONTAINING PROTEIN"/>
    <property type="match status" value="1"/>
</dbReference>
<sequence length="472" mass="53769">MNSDFHAFSEHIKAMASVFSVEVFPDGSYGNIRLVTGNNIFFQTTKDNQSKIGDEGIYNTDFIPNQPYYHYIPKDKNFEEFCYNSAILGKTLHTYIRPERMPIWIHLTAIPLQSDKPNIGYCAYVQSFSEMPDYELMTNIAPDIASNVLEICMKLRGANNFTAAINDIISDIRNICNAEHCCILSTDFNQRKCSVLCEALSEKTELPLMKSLIDDDFFAVVDTWHETIAGSTCAFVKDKQDWENLRNRNPVWYKSIKSSGIDNIILFPLRYRNQILGFIWATNFDVENALKIKETLELTTYFLSSELASHQLFNRLEVLSSQDVLTGVMNRNAMNNRIDSFIANNAKSEESVGIVFADLNGLKHVNDNDGHFAGDLLLKDAALSLQKHFPEYEIYRAGGDEFMVLALEPDKDTFIKKVERFKSDTAAPDTVCFATGWSYGTLGAIRKALQTADSNMYADKEEFYKKHPERKR</sequence>
<reference evidence="2 3" key="1">
    <citation type="submission" date="2016-11" db="EMBL/GenBank/DDBJ databases">
        <authorList>
            <person name="Jaros S."/>
            <person name="Januszkiewicz K."/>
            <person name="Wedrychowicz H."/>
        </authorList>
    </citation>
    <scope>NUCLEOTIDE SEQUENCE [LARGE SCALE GENOMIC DNA]</scope>
    <source>
        <strain evidence="2 3">Y1</strain>
    </source>
</reference>
<dbReference type="InterPro" id="IPR029787">
    <property type="entry name" value="Nucleotide_cyclase"/>
</dbReference>
<dbReference type="AlphaFoldDB" id="A0A1M7M911"/>
<dbReference type="Gene3D" id="3.30.70.270">
    <property type="match status" value="1"/>
</dbReference>
<gene>
    <name evidence="2" type="ORF">SAMN04487860_1203</name>
</gene>
<evidence type="ECO:0000313" key="3">
    <source>
        <dbReference type="Proteomes" id="UP000184394"/>
    </source>
</evidence>
<organism evidence="2 3">
    <name type="scientific">Ruminococcus flavefaciens</name>
    <dbReference type="NCBI Taxonomy" id="1265"/>
    <lineage>
        <taxon>Bacteria</taxon>
        <taxon>Bacillati</taxon>
        <taxon>Bacillota</taxon>
        <taxon>Clostridia</taxon>
        <taxon>Eubacteriales</taxon>
        <taxon>Oscillospiraceae</taxon>
        <taxon>Ruminococcus</taxon>
    </lineage>
</organism>
<dbReference type="EMBL" id="FRCT01000020">
    <property type="protein sequence ID" value="SHM87231.1"/>
    <property type="molecule type" value="Genomic_DNA"/>
</dbReference>
<dbReference type="PROSITE" id="PS50887">
    <property type="entry name" value="GGDEF"/>
    <property type="match status" value="1"/>
</dbReference>
<dbReference type="CDD" id="cd01949">
    <property type="entry name" value="GGDEF"/>
    <property type="match status" value="1"/>
</dbReference>
<dbReference type="InterPro" id="IPR000160">
    <property type="entry name" value="GGDEF_dom"/>
</dbReference>
<dbReference type="OrthoDB" id="9801014at2"/>
<dbReference type="SMART" id="SM00267">
    <property type="entry name" value="GGDEF"/>
    <property type="match status" value="1"/>
</dbReference>
<dbReference type="InterPro" id="IPR043128">
    <property type="entry name" value="Rev_trsase/Diguanyl_cyclase"/>
</dbReference>
<accession>A0A1M7M911</accession>
<name>A0A1M7M911_RUMFL</name>
<dbReference type="RefSeq" id="WP_072952313.1">
    <property type="nucleotide sequence ID" value="NZ_FRCT01000020.1"/>
</dbReference>
<dbReference type="NCBIfam" id="TIGR00254">
    <property type="entry name" value="GGDEF"/>
    <property type="match status" value="1"/>
</dbReference>
<dbReference type="InterPro" id="IPR029016">
    <property type="entry name" value="GAF-like_dom_sf"/>
</dbReference>
<evidence type="ECO:0000259" key="1">
    <source>
        <dbReference type="PROSITE" id="PS50887"/>
    </source>
</evidence>
<evidence type="ECO:0000313" key="2">
    <source>
        <dbReference type="EMBL" id="SHM87231.1"/>
    </source>
</evidence>
<dbReference type="Pfam" id="PF00990">
    <property type="entry name" value="GGDEF"/>
    <property type="match status" value="1"/>
</dbReference>
<dbReference type="Proteomes" id="UP000184394">
    <property type="component" value="Unassembled WGS sequence"/>
</dbReference>
<dbReference type="SUPFAM" id="SSF55073">
    <property type="entry name" value="Nucleotide cyclase"/>
    <property type="match status" value="1"/>
</dbReference>
<dbReference type="InterPro" id="IPR052163">
    <property type="entry name" value="DGC-Regulatory_Protein"/>
</dbReference>
<proteinExistence type="predicted"/>
<dbReference type="Gene3D" id="3.30.450.40">
    <property type="match status" value="1"/>
</dbReference>
<dbReference type="PANTHER" id="PTHR46663">
    <property type="entry name" value="DIGUANYLATE CYCLASE DGCT-RELATED"/>
    <property type="match status" value="1"/>
</dbReference>
<protein>
    <submittedName>
        <fullName evidence="2">Diguanylate cyclase (GGDEF) domain-containing protein</fullName>
    </submittedName>
</protein>